<evidence type="ECO:0000256" key="1">
    <source>
        <dbReference type="ARBA" id="ARBA00022679"/>
    </source>
</evidence>
<evidence type="ECO:0000256" key="2">
    <source>
        <dbReference type="ARBA" id="ARBA00023315"/>
    </source>
</evidence>
<proteinExistence type="predicted"/>
<dbReference type="GO" id="GO:0016747">
    <property type="term" value="F:acyltransferase activity, transferring groups other than amino-acyl groups"/>
    <property type="evidence" value="ECO:0007669"/>
    <property type="project" value="InterPro"/>
</dbReference>
<dbReference type="InterPro" id="IPR050832">
    <property type="entry name" value="Bact_Acetyltransf"/>
</dbReference>
<keyword evidence="2" id="KW-0012">Acyltransferase</keyword>
<dbReference type="InterPro" id="IPR000182">
    <property type="entry name" value="GNAT_dom"/>
</dbReference>
<comment type="caution">
    <text evidence="4">The sequence shown here is derived from an EMBL/GenBank/DDBJ whole genome shotgun (WGS) entry which is preliminary data.</text>
</comment>
<sequence length="202" mass="22429">MTDQIVESHPLAPEAQPLVEDLIREYDSRYGTRFNAEGARAEVFRYPPETFAAPDGNFILLQRNGETIGGGAFMRLDDKTAEFKRIWTHTALRRQGLARKVVLALEEKAADQGYTRVYLTTGFRQPEAVGLYLGLGYRPLFDPRLDPELYLTLPFEKHIGAEAGKPGTSPLKVPGDYPPELAHAAPKRIEGLSQVQYGGALS</sequence>
<dbReference type="CDD" id="cd04301">
    <property type="entry name" value="NAT_SF"/>
    <property type="match status" value="1"/>
</dbReference>
<protein>
    <submittedName>
        <fullName evidence="4">GNAT family N-acetyltransferase</fullName>
    </submittedName>
</protein>
<evidence type="ECO:0000313" key="5">
    <source>
        <dbReference type="Proteomes" id="UP000619033"/>
    </source>
</evidence>
<gene>
    <name evidence="4" type="ORF">JI744_00875</name>
</gene>
<accession>A0A8J7SR65</accession>
<dbReference type="SUPFAM" id="SSF55729">
    <property type="entry name" value="Acyl-CoA N-acyltransferases (Nat)"/>
    <property type="match status" value="1"/>
</dbReference>
<keyword evidence="1" id="KW-0808">Transferase</keyword>
<dbReference type="Pfam" id="PF00583">
    <property type="entry name" value="Acetyltransf_1"/>
    <property type="match status" value="1"/>
</dbReference>
<keyword evidence="5" id="KW-1185">Reference proteome</keyword>
<name>A0A8J7SR65_9RHOB</name>
<dbReference type="RefSeq" id="WP_202657394.1">
    <property type="nucleotide sequence ID" value="NZ_JAESVP010000001.1"/>
</dbReference>
<feature type="domain" description="N-acetyltransferase" evidence="3">
    <location>
        <begin position="6"/>
        <end position="156"/>
    </location>
</feature>
<dbReference type="Gene3D" id="3.40.630.30">
    <property type="match status" value="1"/>
</dbReference>
<dbReference type="Proteomes" id="UP000619033">
    <property type="component" value="Unassembled WGS sequence"/>
</dbReference>
<evidence type="ECO:0000259" key="3">
    <source>
        <dbReference type="PROSITE" id="PS51186"/>
    </source>
</evidence>
<dbReference type="PROSITE" id="PS51186">
    <property type="entry name" value="GNAT"/>
    <property type="match status" value="1"/>
</dbReference>
<dbReference type="PANTHER" id="PTHR43877:SF2">
    <property type="entry name" value="AMINOALKYLPHOSPHONATE N-ACETYLTRANSFERASE-RELATED"/>
    <property type="match status" value="1"/>
</dbReference>
<evidence type="ECO:0000313" key="4">
    <source>
        <dbReference type="EMBL" id="MBL4926645.1"/>
    </source>
</evidence>
<dbReference type="EMBL" id="JAESVP010000001">
    <property type="protein sequence ID" value="MBL4926645.1"/>
    <property type="molecule type" value="Genomic_DNA"/>
</dbReference>
<reference evidence="4" key="1">
    <citation type="submission" date="2021-01" db="EMBL/GenBank/DDBJ databases">
        <title>Genome seq and assembly of Tabrizicola sp. KVB23.</title>
        <authorList>
            <person name="Chhetri G."/>
        </authorList>
    </citation>
    <scope>NUCLEOTIDE SEQUENCE</scope>
    <source>
        <strain evidence="4">KVB23</strain>
    </source>
</reference>
<dbReference type="PANTHER" id="PTHR43877">
    <property type="entry name" value="AMINOALKYLPHOSPHONATE N-ACETYLTRANSFERASE-RELATED-RELATED"/>
    <property type="match status" value="1"/>
</dbReference>
<dbReference type="InterPro" id="IPR016181">
    <property type="entry name" value="Acyl_CoA_acyltransferase"/>
</dbReference>
<organism evidence="4 5">
    <name type="scientific">Fuscibacter oryzae</name>
    <dbReference type="NCBI Taxonomy" id="2803939"/>
    <lineage>
        <taxon>Bacteria</taxon>
        <taxon>Pseudomonadati</taxon>
        <taxon>Pseudomonadota</taxon>
        <taxon>Alphaproteobacteria</taxon>
        <taxon>Rhodobacterales</taxon>
        <taxon>Paracoccaceae</taxon>
        <taxon>Fuscibacter</taxon>
    </lineage>
</organism>
<dbReference type="AlphaFoldDB" id="A0A8J7SR65"/>